<reference evidence="16" key="2">
    <citation type="journal article" date="2023" name="Int. J. Mol. Sci.">
        <title>De Novo Assembly and Annotation of 11 Diverse Shrub Willow (Salix) Genomes Reveals Novel Gene Organization in Sex-Linked Regions.</title>
        <authorList>
            <person name="Hyden B."/>
            <person name="Feng K."/>
            <person name="Yates T.B."/>
            <person name="Jawdy S."/>
            <person name="Cereghino C."/>
            <person name="Smart L.B."/>
            <person name="Muchero W."/>
        </authorList>
    </citation>
    <scope>NUCLEOTIDE SEQUENCE</scope>
    <source>
        <tissue evidence="16">Shoot tip</tissue>
    </source>
</reference>
<sequence length="42" mass="4798">MDKKNSLFSSFMPTLTSYFGFLLVALTITLVIFISLNKIRLI</sequence>
<organism evidence="16 17">
    <name type="scientific">Salix purpurea</name>
    <name type="common">Purple osier willow</name>
    <dbReference type="NCBI Taxonomy" id="77065"/>
    <lineage>
        <taxon>Eukaryota</taxon>
        <taxon>Viridiplantae</taxon>
        <taxon>Streptophyta</taxon>
        <taxon>Embryophyta</taxon>
        <taxon>Tracheophyta</taxon>
        <taxon>Spermatophyta</taxon>
        <taxon>Magnoliopsida</taxon>
        <taxon>eudicotyledons</taxon>
        <taxon>Gunneridae</taxon>
        <taxon>Pentapetalae</taxon>
        <taxon>rosids</taxon>
        <taxon>fabids</taxon>
        <taxon>Malpighiales</taxon>
        <taxon>Salicaceae</taxon>
        <taxon>Saliceae</taxon>
        <taxon>Salix</taxon>
    </lineage>
</organism>
<evidence type="ECO:0000256" key="12">
    <source>
        <dbReference type="ARBA" id="ARBA00031458"/>
    </source>
</evidence>
<dbReference type="PANTHER" id="PTHR37266">
    <property type="entry name" value="CYTOCHROME B6-F COMPLEX SUBUNIT 6"/>
    <property type="match status" value="1"/>
</dbReference>
<keyword evidence="17" id="KW-1185">Reference proteome</keyword>
<gene>
    <name evidence="16" type="ORF">OIU79_016316</name>
</gene>
<accession>A0A9Q0PEI6</accession>
<dbReference type="GO" id="GO:0009512">
    <property type="term" value="C:cytochrome b6f complex"/>
    <property type="evidence" value="ECO:0007669"/>
    <property type="project" value="InterPro"/>
</dbReference>
<evidence type="ECO:0000313" key="16">
    <source>
        <dbReference type="EMBL" id="KAJ6686512.1"/>
    </source>
</evidence>
<reference evidence="16" key="1">
    <citation type="submission" date="2022-11" db="EMBL/GenBank/DDBJ databases">
        <authorList>
            <person name="Hyden B.L."/>
            <person name="Feng K."/>
            <person name="Yates T."/>
            <person name="Jawdy S."/>
            <person name="Smart L.B."/>
            <person name="Muchero W."/>
        </authorList>
    </citation>
    <scope>NUCLEOTIDE SEQUENCE</scope>
    <source>
        <tissue evidence="16">Shoot tip</tissue>
    </source>
</reference>
<dbReference type="OrthoDB" id="738066at2759"/>
<proteinExistence type="inferred from homology"/>
<keyword evidence="6" id="KW-0249">Electron transport</keyword>
<keyword evidence="7 15" id="KW-1133">Transmembrane helix</keyword>
<dbReference type="EMBL" id="JAPFFK010000019">
    <property type="protein sequence ID" value="KAJ6686512.1"/>
    <property type="molecule type" value="Genomic_DNA"/>
</dbReference>
<evidence type="ECO:0000313" key="17">
    <source>
        <dbReference type="Proteomes" id="UP001151532"/>
    </source>
</evidence>
<evidence type="ECO:0000256" key="8">
    <source>
        <dbReference type="ARBA" id="ARBA00023078"/>
    </source>
</evidence>
<comment type="caution">
    <text evidence="16">The sequence shown here is derived from an EMBL/GenBank/DDBJ whole genome shotgun (WGS) entry which is preliminary data.</text>
</comment>
<evidence type="ECO:0000256" key="1">
    <source>
        <dbReference type="ARBA" id="ARBA00007080"/>
    </source>
</evidence>
<keyword evidence="9 15" id="KW-0472">Membrane</keyword>
<dbReference type="GO" id="GO:0009055">
    <property type="term" value="F:electron transfer activity"/>
    <property type="evidence" value="ECO:0007669"/>
    <property type="project" value="InterPro"/>
</dbReference>
<dbReference type="PANTHER" id="PTHR37266:SF1">
    <property type="entry name" value="CYTOCHROME B6-F COMPLEX SUBUNIT 6"/>
    <property type="match status" value="1"/>
</dbReference>
<evidence type="ECO:0000256" key="6">
    <source>
        <dbReference type="ARBA" id="ARBA00022982"/>
    </source>
</evidence>
<dbReference type="HAMAP" id="MF_00433">
    <property type="entry name" value="Cytb6_f_PetL"/>
    <property type="match status" value="1"/>
</dbReference>
<comment type="similarity">
    <text evidence="1">Belongs to the PetL family.</text>
</comment>
<comment type="subcellular location">
    <subcellularLocation>
        <location evidence="14">Plastid thylakoid membrane</location>
        <topology evidence="14">Single-pass membrane protein</topology>
    </subcellularLocation>
</comment>
<keyword evidence="4" id="KW-0934">Plastid</keyword>
<dbReference type="AlphaFoldDB" id="A0A9Q0PEI6"/>
<evidence type="ECO:0000256" key="2">
    <source>
        <dbReference type="ARBA" id="ARBA00021215"/>
    </source>
</evidence>
<feature type="transmembrane region" description="Helical" evidence="15">
    <location>
        <begin position="15"/>
        <end position="36"/>
    </location>
</feature>
<evidence type="ECO:0000256" key="14">
    <source>
        <dbReference type="ARBA" id="ARBA00046266"/>
    </source>
</evidence>
<dbReference type="GO" id="GO:0055035">
    <property type="term" value="C:plastid thylakoid membrane"/>
    <property type="evidence" value="ECO:0007669"/>
    <property type="project" value="UniProtKB-SubCell"/>
</dbReference>
<keyword evidence="5 15" id="KW-0812">Transmembrane</keyword>
<dbReference type="InterPro" id="IPR007802">
    <property type="entry name" value="Cyt_b6/f_cplx_su6"/>
</dbReference>
<evidence type="ECO:0000256" key="11">
    <source>
        <dbReference type="ARBA" id="ARBA00025834"/>
    </source>
</evidence>
<evidence type="ECO:0000256" key="13">
    <source>
        <dbReference type="ARBA" id="ARBA00033327"/>
    </source>
</evidence>
<comment type="function">
    <text evidence="10">Component of the cytochrome b6-f complex, which mediates electron transfer between photosystem II (PSII) and photosystem I (PSI), cyclic electron flow around PSI, and state transitions. PetL is important for photoautotrophic growth as well as for electron transfer efficiency and stability of the cytochrome b6-f complex.</text>
</comment>
<dbReference type="Proteomes" id="UP001151532">
    <property type="component" value="Chromosome 2"/>
</dbReference>
<keyword evidence="3" id="KW-0813">Transport</keyword>
<evidence type="ECO:0000256" key="4">
    <source>
        <dbReference type="ARBA" id="ARBA00022640"/>
    </source>
</evidence>
<evidence type="ECO:0000256" key="5">
    <source>
        <dbReference type="ARBA" id="ARBA00022692"/>
    </source>
</evidence>
<evidence type="ECO:0000256" key="3">
    <source>
        <dbReference type="ARBA" id="ARBA00022448"/>
    </source>
</evidence>
<evidence type="ECO:0000256" key="9">
    <source>
        <dbReference type="ARBA" id="ARBA00023136"/>
    </source>
</evidence>
<evidence type="ECO:0000256" key="10">
    <source>
        <dbReference type="ARBA" id="ARBA00025197"/>
    </source>
</evidence>
<comment type="subunit">
    <text evidence="11">The 4 large subunits of the cytochrome b6-f complex are cytochrome b6, subunit IV (17 kDa polypeptide, PetD), cytochrome f and the Rieske protein, while the 4 small subunits are PetG, PetL, PetM and PetN. The complex functions as a dimer.</text>
</comment>
<evidence type="ECO:0000256" key="7">
    <source>
        <dbReference type="ARBA" id="ARBA00022989"/>
    </source>
</evidence>
<protein>
    <recommendedName>
        <fullName evidence="2">Cytochrome b6-f complex subunit 6</fullName>
    </recommendedName>
    <alternativeName>
        <fullName evidence="12">Cytochrome b6-f complex subunit PetL</fullName>
    </alternativeName>
    <alternativeName>
        <fullName evidence="13">Cytochrome b6-f complex subunit VI</fullName>
    </alternativeName>
</protein>
<evidence type="ECO:0000256" key="15">
    <source>
        <dbReference type="SAM" id="Phobius"/>
    </source>
</evidence>
<keyword evidence="8" id="KW-0793">Thylakoid</keyword>
<name>A0A9Q0PEI6_SALPP</name>
<dbReference type="Pfam" id="PF05115">
    <property type="entry name" value="PetL"/>
    <property type="match status" value="1"/>
</dbReference>